<evidence type="ECO:0000313" key="5">
    <source>
        <dbReference type="Proteomes" id="UP000467379"/>
    </source>
</evidence>
<evidence type="ECO:0000313" key="4">
    <source>
        <dbReference type="Proteomes" id="UP000192441"/>
    </source>
</evidence>
<sequence>MTTPHPDRQRLPGFRHDDDAFAVRLPRWRVLLLLGRSPLLRGSDRIEGLVLVLAIAIAVLGIPVAAAVGTVVHDARQQVYAEQAQDRRLVTAVVTDTGIATTPPRKPGKTIAVKARWVADGAEHTGVVAAQHTVKPGDAIDIWVHEDGAPAGAPTRTAVDEAVAAALALWLCVGLAAAALFISTRAALDLVRYRQWQRDFDSMAGDAGRH</sequence>
<dbReference type="Proteomes" id="UP000467379">
    <property type="component" value="Chromosome"/>
</dbReference>
<keyword evidence="1" id="KW-0472">Membrane</keyword>
<dbReference type="Proteomes" id="UP000192441">
    <property type="component" value="Unassembled WGS sequence"/>
</dbReference>
<dbReference type="PANTHER" id="PTHR42305:SF1">
    <property type="entry name" value="MEMBRANE PROTEIN RV1733C-RELATED"/>
    <property type="match status" value="1"/>
</dbReference>
<proteinExistence type="predicted"/>
<dbReference type="AlphaFoldDB" id="A0A7I7WAI7"/>
<dbReference type="InterPro" id="IPR039708">
    <property type="entry name" value="MT1774/Rv1733c-like"/>
</dbReference>
<keyword evidence="1" id="KW-1133">Transmembrane helix</keyword>
<dbReference type="PANTHER" id="PTHR42305">
    <property type="entry name" value="MEMBRANE PROTEIN RV1733C-RELATED"/>
    <property type="match status" value="1"/>
</dbReference>
<dbReference type="RefSeq" id="WP_083133471.1">
    <property type="nucleotide sequence ID" value="NZ_AP022606.1"/>
</dbReference>
<name>A0A7I7WAI7_9MYCO</name>
<evidence type="ECO:0000313" key="3">
    <source>
        <dbReference type="EMBL" id="ORA33850.1"/>
    </source>
</evidence>
<protein>
    <submittedName>
        <fullName evidence="2">Membrane protein</fullName>
    </submittedName>
</protein>
<evidence type="ECO:0000256" key="1">
    <source>
        <dbReference type="SAM" id="Phobius"/>
    </source>
</evidence>
<dbReference type="OrthoDB" id="4542680at2"/>
<reference evidence="3 4" key="1">
    <citation type="submission" date="2016-12" db="EMBL/GenBank/DDBJ databases">
        <title>The new phylogeny of genus Mycobacterium.</title>
        <authorList>
            <person name="Tortoli E."/>
            <person name="Trovato A."/>
            <person name="Cirillo D.M."/>
        </authorList>
    </citation>
    <scope>NUCLEOTIDE SEQUENCE [LARGE SCALE GENOMIC DNA]</scope>
    <source>
        <strain evidence="3 4">DSM 44624</strain>
    </source>
</reference>
<keyword evidence="1" id="KW-0812">Transmembrane</keyword>
<feature type="transmembrane region" description="Helical" evidence="1">
    <location>
        <begin position="162"/>
        <end position="188"/>
    </location>
</feature>
<dbReference type="EMBL" id="AP022606">
    <property type="protein sequence ID" value="BBZ14150.1"/>
    <property type="molecule type" value="Genomic_DNA"/>
</dbReference>
<evidence type="ECO:0000313" key="2">
    <source>
        <dbReference type="EMBL" id="BBZ14150.1"/>
    </source>
</evidence>
<accession>A0A7I7WAI7</accession>
<reference evidence="2" key="3">
    <citation type="submission" date="2020-02" db="EMBL/GenBank/DDBJ databases">
        <authorList>
            <person name="Matsumoto Y."/>
            <person name="Motooka D."/>
            <person name="Nakamura S."/>
        </authorList>
    </citation>
    <scope>NUCLEOTIDE SEQUENCE</scope>
    <source>
        <strain evidence="2">JCM 12687</strain>
    </source>
</reference>
<gene>
    <name evidence="3" type="ORF">BST20_21740</name>
    <name evidence="2" type="ORF">MBRA_43450</name>
</gene>
<keyword evidence="5" id="KW-1185">Reference proteome</keyword>
<feature type="transmembrane region" description="Helical" evidence="1">
    <location>
        <begin position="49"/>
        <end position="72"/>
    </location>
</feature>
<organism evidence="3 4">
    <name type="scientific">Mycobacterium branderi</name>
    <dbReference type="NCBI Taxonomy" id="43348"/>
    <lineage>
        <taxon>Bacteria</taxon>
        <taxon>Bacillati</taxon>
        <taxon>Actinomycetota</taxon>
        <taxon>Actinomycetes</taxon>
        <taxon>Mycobacteriales</taxon>
        <taxon>Mycobacteriaceae</taxon>
        <taxon>Mycobacterium</taxon>
    </lineage>
</organism>
<reference evidence="2 5" key="2">
    <citation type="journal article" date="2019" name="Emerg. Microbes Infect.">
        <title>Comprehensive subspecies identification of 175 nontuberculous mycobacteria species based on 7547 genomic profiles.</title>
        <authorList>
            <person name="Matsumoto Y."/>
            <person name="Kinjo T."/>
            <person name="Motooka D."/>
            <person name="Nabeya D."/>
            <person name="Jung N."/>
            <person name="Uechi K."/>
            <person name="Horii T."/>
            <person name="Iida T."/>
            <person name="Fujita J."/>
            <person name="Nakamura S."/>
        </authorList>
    </citation>
    <scope>NUCLEOTIDE SEQUENCE [LARGE SCALE GENOMIC DNA]</scope>
    <source>
        <strain evidence="2 5">JCM 12687</strain>
    </source>
</reference>
<dbReference type="EMBL" id="MVHM01000017">
    <property type="protein sequence ID" value="ORA33850.1"/>
    <property type="molecule type" value="Genomic_DNA"/>
</dbReference>